<reference evidence="5" key="1">
    <citation type="submission" date="2008-12" db="EMBL/GenBank/DDBJ databases">
        <title>Annotation of Streptomyces ghanaensis ATCC 14672.</title>
        <authorList>
            <consortium name="The Broad Institute Genome Sequencing Platform"/>
            <consortium name="Broad Institute Microbial Sequencing Center"/>
            <person name="Fischbach M."/>
            <person name="Ward D."/>
            <person name="Young S."/>
            <person name="Kodira C.D."/>
            <person name="Zeng Q."/>
            <person name="Koehrsen M."/>
            <person name="Godfrey P."/>
            <person name="Alvarado L."/>
            <person name="Berlin A.M."/>
            <person name="Borenstein D."/>
            <person name="Chen Z."/>
            <person name="Engels R."/>
            <person name="Freedman E."/>
            <person name="Gellesch M."/>
            <person name="Goldberg J."/>
            <person name="Griggs A."/>
            <person name="Gujja S."/>
            <person name="Heiman D.I."/>
            <person name="Hepburn T.A."/>
            <person name="Howarth C."/>
            <person name="Jen D."/>
            <person name="Larson L."/>
            <person name="Lewis B."/>
            <person name="Mehta T."/>
            <person name="Park D."/>
            <person name="Pearson M."/>
            <person name="Roberts A."/>
            <person name="Saif S."/>
            <person name="Shea T.D."/>
            <person name="Shenoy N."/>
            <person name="Sisk P."/>
            <person name="Stolte C."/>
            <person name="Sykes S.N."/>
            <person name="Walk T."/>
            <person name="White J."/>
            <person name="Yandava C."/>
            <person name="Straight P."/>
            <person name="Clardy J."/>
            <person name="Hung D."/>
            <person name="Kolter R."/>
            <person name="Mekalanos J."/>
            <person name="Walker S."/>
            <person name="Walsh C.T."/>
            <person name="Wieland B.L.C."/>
            <person name="Ilzarbe M."/>
            <person name="Galagan J."/>
            <person name="Nusbaum C."/>
            <person name="Birren B."/>
        </authorList>
    </citation>
    <scope>NUCLEOTIDE SEQUENCE [LARGE SCALE GENOMIC DNA]</scope>
    <source>
        <strain evidence="5">ATCC 14672 / DSM 40746 / JCM 4963 / KCTC 9882 / NRRL B-12104 / FH 1290</strain>
    </source>
</reference>
<organism evidence="4 5">
    <name type="scientific">Streptomyces viridosporus (strain ATCC 14672 / DSM 40746 / JCM 4963 / KCTC 9882 / NRRL B-12104 / FH 1290)</name>
    <name type="common">Streptomyces ghanaensis</name>
    <dbReference type="NCBI Taxonomy" id="566461"/>
    <lineage>
        <taxon>Bacteria</taxon>
        <taxon>Bacillati</taxon>
        <taxon>Actinomycetota</taxon>
        <taxon>Actinomycetes</taxon>
        <taxon>Kitasatosporales</taxon>
        <taxon>Streptomycetaceae</taxon>
        <taxon>Streptomyces</taxon>
    </lineage>
</organism>
<dbReference type="CDD" id="cd07043">
    <property type="entry name" value="STAS_anti-anti-sigma_factors"/>
    <property type="match status" value="1"/>
</dbReference>
<dbReference type="SUPFAM" id="SSF52172">
    <property type="entry name" value="CheY-like"/>
    <property type="match status" value="1"/>
</dbReference>
<dbReference type="eggNOG" id="COG3707">
    <property type="taxonomic scope" value="Bacteria"/>
</dbReference>
<evidence type="ECO:0000259" key="3">
    <source>
        <dbReference type="PROSITE" id="PS50921"/>
    </source>
</evidence>
<evidence type="ECO:0000256" key="1">
    <source>
        <dbReference type="SAM" id="MobiDB-lite"/>
    </source>
</evidence>
<dbReference type="PROSITE" id="PS50801">
    <property type="entry name" value="STAS"/>
    <property type="match status" value="1"/>
</dbReference>
<name>D6A542_STRV1</name>
<dbReference type="Gene3D" id="3.30.750.24">
    <property type="entry name" value="STAS domain"/>
    <property type="match status" value="1"/>
</dbReference>
<dbReference type="InterPro" id="IPR011006">
    <property type="entry name" value="CheY-like_superfamily"/>
</dbReference>
<dbReference type="EMBL" id="DS999641">
    <property type="protein sequence ID" value="EFE69658.2"/>
    <property type="molecule type" value="Genomic_DNA"/>
</dbReference>
<protein>
    <submittedName>
        <fullName evidence="4">Predicted protein</fullName>
    </submittedName>
</protein>
<feature type="domain" description="ANTAR" evidence="3">
    <location>
        <begin position="207"/>
        <end position="268"/>
    </location>
</feature>
<dbReference type="PROSITE" id="PS50921">
    <property type="entry name" value="ANTAR"/>
    <property type="match status" value="1"/>
</dbReference>
<feature type="region of interest" description="Disordered" evidence="1">
    <location>
        <begin position="1"/>
        <end position="82"/>
    </location>
</feature>
<dbReference type="Pfam" id="PF01740">
    <property type="entry name" value="STAS"/>
    <property type="match status" value="1"/>
</dbReference>
<sequence length="295" mass="31890">MPNTASPCSGPAGTPVIPGHSPVRRVGRRRWGRRTRSTAGTVRSLPPRFRRWPNSPGRPATTHEDRQGGDMTSSAPLPLPGRTNTLVIGGRMEADRALLVPRGELVRGCAHALAEKLARLPADTARVDLDMSGVHFMDTAGLEFLDVLRDHGRRRSVPVTATRWNGQPRRILELAGLDTADPLRRPAPEGASARAASAVSLERAERLHTLQAEVEQLRQAIASRPVIDQARGVLMATYGCTSDEAWHILREASQLSNTKLRTVAAALTACAAAEGTPPPPEVRTALTRALARRRS</sequence>
<dbReference type="GO" id="GO:0003723">
    <property type="term" value="F:RNA binding"/>
    <property type="evidence" value="ECO:0007669"/>
    <property type="project" value="InterPro"/>
</dbReference>
<dbReference type="Pfam" id="PF03861">
    <property type="entry name" value="ANTAR"/>
    <property type="match status" value="1"/>
</dbReference>
<gene>
    <name evidence="4" type="ORF">SSFG_04900</name>
</gene>
<feature type="compositionally biased region" description="Basic residues" evidence="1">
    <location>
        <begin position="22"/>
        <end position="36"/>
    </location>
</feature>
<feature type="domain" description="STAS" evidence="2">
    <location>
        <begin position="103"/>
        <end position="217"/>
    </location>
</feature>
<dbReference type="AlphaFoldDB" id="D6A542"/>
<dbReference type="InterPro" id="IPR036513">
    <property type="entry name" value="STAS_dom_sf"/>
</dbReference>
<evidence type="ECO:0000313" key="5">
    <source>
        <dbReference type="Proteomes" id="UP000003824"/>
    </source>
</evidence>
<dbReference type="InterPro" id="IPR036388">
    <property type="entry name" value="WH-like_DNA-bd_sf"/>
</dbReference>
<dbReference type="Proteomes" id="UP000003824">
    <property type="component" value="Unassembled WGS sequence"/>
</dbReference>
<dbReference type="InterPro" id="IPR002645">
    <property type="entry name" value="STAS_dom"/>
</dbReference>
<evidence type="ECO:0000259" key="2">
    <source>
        <dbReference type="PROSITE" id="PS50801"/>
    </source>
</evidence>
<proteinExistence type="predicted"/>
<evidence type="ECO:0000313" key="4">
    <source>
        <dbReference type="EMBL" id="EFE69658.2"/>
    </source>
</evidence>
<dbReference type="Gene3D" id="1.10.10.10">
    <property type="entry name" value="Winged helix-like DNA-binding domain superfamily/Winged helix DNA-binding domain"/>
    <property type="match status" value="1"/>
</dbReference>
<dbReference type="InterPro" id="IPR005561">
    <property type="entry name" value="ANTAR"/>
</dbReference>
<accession>D6A542</accession>
<dbReference type="SMART" id="SM01012">
    <property type="entry name" value="ANTAR"/>
    <property type="match status" value="1"/>
</dbReference>